<feature type="transmembrane region" description="Helical" evidence="10">
    <location>
        <begin position="671"/>
        <end position="694"/>
    </location>
</feature>
<gene>
    <name evidence="12" type="ORF">BN1204_036780</name>
    <name evidence="11" type="ORF">NCLIV_036780</name>
</gene>
<dbReference type="EMBL" id="LN714483">
    <property type="protein sequence ID" value="CEL67892.1"/>
    <property type="molecule type" value="Genomic_DNA"/>
</dbReference>
<evidence type="ECO:0000256" key="6">
    <source>
        <dbReference type="ARBA" id="ARBA00023136"/>
    </source>
</evidence>
<evidence type="ECO:0000256" key="3">
    <source>
        <dbReference type="ARBA" id="ARBA00022475"/>
    </source>
</evidence>
<dbReference type="InParanoid" id="F0VJI5"/>
<dbReference type="PANTHER" id="PTHR28259:SF1">
    <property type="entry name" value="FLUORIDE EXPORT PROTEIN 1-RELATED"/>
    <property type="match status" value="1"/>
</dbReference>
<dbReference type="RefSeq" id="XP_003883928.1">
    <property type="nucleotide sequence ID" value="XM_003883879.1"/>
</dbReference>
<comment type="function">
    <text evidence="1">Fluoride channel required for the rapid expulsion of cytoplasmic fluoride.</text>
</comment>
<comment type="subcellular location">
    <subcellularLocation>
        <location evidence="2">Cell membrane</location>
        <topology evidence="2">Multi-pass membrane protein</topology>
    </subcellularLocation>
</comment>
<feature type="region of interest" description="Disordered" evidence="9">
    <location>
        <begin position="158"/>
        <end position="208"/>
    </location>
</feature>
<keyword evidence="3" id="KW-1003">Cell membrane</keyword>
<feature type="compositionally biased region" description="Polar residues" evidence="9">
    <location>
        <begin position="1"/>
        <end position="19"/>
    </location>
</feature>
<evidence type="ECO:0000256" key="5">
    <source>
        <dbReference type="ARBA" id="ARBA00022989"/>
    </source>
</evidence>
<reference evidence="13" key="3">
    <citation type="journal article" date="2012" name="PLoS Pathog.">
        <title>Comparative genomics of the apicomplexan parasites Toxoplasma gondii and Neospora caninum: Coccidia differing in host range and transmission strategy.</title>
        <authorList>
            <person name="Reid A.J."/>
            <person name="Vermont S.J."/>
            <person name="Cotton J.A."/>
            <person name="Harris D."/>
            <person name="Hill-Cawthorne G.A."/>
            <person name="Konen-Waisman S."/>
            <person name="Latham S.M."/>
            <person name="Mourier T."/>
            <person name="Norton R."/>
            <person name="Quail M.A."/>
            <person name="Sanders M."/>
            <person name="Shanmugam D."/>
            <person name="Sohal A."/>
            <person name="Wasmuth J.D."/>
            <person name="Brunk B."/>
            <person name="Grigg M.E."/>
            <person name="Howard J.C."/>
            <person name="Parkinson J."/>
            <person name="Roos D.S."/>
            <person name="Trees A.J."/>
            <person name="Berriman M."/>
            <person name="Pain A."/>
            <person name="Wastling J.M."/>
        </authorList>
    </citation>
    <scope>NUCLEOTIDE SEQUENCE [LARGE SCALE GENOMIC DNA]</scope>
    <source>
        <strain evidence="13">Liverpool</strain>
    </source>
</reference>
<feature type="transmembrane region" description="Helical" evidence="10">
    <location>
        <begin position="750"/>
        <end position="771"/>
    </location>
</feature>
<dbReference type="InterPro" id="IPR003691">
    <property type="entry name" value="FluC"/>
</dbReference>
<keyword evidence="6 10" id="KW-0472">Membrane</keyword>
<evidence type="ECO:0000313" key="13">
    <source>
        <dbReference type="Proteomes" id="UP000007494"/>
    </source>
</evidence>
<feature type="compositionally biased region" description="Basic and acidic residues" evidence="9">
    <location>
        <begin position="470"/>
        <end position="483"/>
    </location>
</feature>
<proteinExistence type="inferred from homology"/>
<feature type="compositionally biased region" description="Basic residues" evidence="9">
    <location>
        <begin position="159"/>
        <end position="170"/>
    </location>
</feature>
<feature type="transmembrane region" description="Helical" evidence="10">
    <location>
        <begin position="715"/>
        <end position="738"/>
    </location>
</feature>
<comment type="similarity">
    <text evidence="7">Belongs to the fluoride channel Fluc/FEX (TC 1.A.43) family.</text>
</comment>
<keyword evidence="4 10" id="KW-0812">Transmembrane</keyword>
<evidence type="ECO:0000256" key="1">
    <source>
        <dbReference type="ARBA" id="ARBA00002598"/>
    </source>
</evidence>
<evidence type="ECO:0000256" key="4">
    <source>
        <dbReference type="ARBA" id="ARBA00022692"/>
    </source>
</evidence>
<dbReference type="EMBL" id="FR823390">
    <property type="protein sequence ID" value="CBZ53896.1"/>
    <property type="molecule type" value="Genomic_DNA"/>
</dbReference>
<feature type="region of interest" description="Disordered" evidence="9">
    <location>
        <begin position="1"/>
        <end position="86"/>
    </location>
</feature>
<dbReference type="AlphaFoldDB" id="F0VJI5"/>
<reference evidence="11" key="1">
    <citation type="submission" date="2011-02" db="EMBL/GenBank/DDBJ databases">
        <authorList>
            <person name="Aslett M."/>
        </authorList>
    </citation>
    <scope>NUCLEOTIDE SEQUENCE</scope>
    <source>
        <strain evidence="11">Liverpool</strain>
    </source>
</reference>
<evidence type="ECO:0000313" key="12">
    <source>
        <dbReference type="EMBL" id="CEL67892.1"/>
    </source>
</evidence>
<evidence type="ECO:0000256" key="7">
    <source>
        <dbReference type="ARBA" id="ARBA00035120"/>
    </source>
</evidence>
<reference evidence="12" key="4">
    <citation type="journal article" date="2015" name="PLoS ONE">
        <title>Comprehensive Evaluation of Toxoplasma gondii VEG and Neospora caninum LIV Genomes with Tachyzoite Stage Transcriptome and Proteome Defines Novel Transcript Features.</title>
        <authorList>
            <person name="Ramaprasad A."/>
            <person name="Mourier T."/>
            <person name="Naeem R."/>
            <person name="Malas T.B."/>
            <person name="Moussa E."/>
            <person name="Panigrahi A."/>
            <person name="Vermont S.J."/>
            <person name="Otto T.D."/>
            <person name="Wastling J."/>
            <person name="Pain A."/>
        </authorList>
    </citation>
    <scope>NUCLEOTIDE SEQUENCE</scope>
    <source>
        <strain evidence="12">Liverpool</strain>
    </source>
</reference>
<dbReference type="Pfam" id="PF02537">
    <property type="entry name" value="CRCB"/>
    <property type="match status" value="1"/>
</dbReference>
<evidence type="ECO:0000256" key="9">
    <source>
        <dbReference type="SAM" id="MobiDB-lite"/>
    </source>
</evidence>
<feature type="compositionally biased region" description="Basic and acidic residues" evidence="9">
    <location>
        <begin position="171"/>
        <end position="182"/>
    </location>
</feature>
<evidence type="ECO:0000313" key="11">
    <source>
        <dbReference type="EMBL" id="CBZ53896.1"/>
    </source>
</evidence>
<name>F0VJI5_NEOCL</name>
<evidence type="ECO:0000256" key="8">
    <source>
        <dbReference type="ARBA" id="ARBA00035585"/>
    </source>
</evidence>
<dbReference type="PANTHER" id="PTHR28259">
    <property type="entry name" value="FLUORIDE EXPORT PROTEIN 1-RELATED"/>
    <property type="match status" value="1"/>
</dbReference>
<feature type="compositionally biased region" description="Basic and acidic residues" evidence="9">
    <location>
        <begin position="425"/>
        <end position="443"/>
    </location>
</feature>
<protein>
    <submittedName>
        <fullName evidence="12">CrcB family protein</fullName>
    </submittedName>
</protein>
<evidence type="ECO:0000256" key="10">
    <source>
        <dbReference type="SAM" id="Phobius"/>
    </source>
</evidence>
<feature type="transmembrane region" description="Helical" evidence="10">
    <location>
        <begin position="613"/>
        <end position="631"/>
    </location>
</feature>
<accession>F0VJI5</accession>
<dbReference type="OrthoDB" id="409792at2759"/>
<comment type="catalytic activity">
    <reaction evidence="8">
        <text>fluoride(in) = fluoride(out)</text>
        <dbReference type="Rhea" id="RHEA:76159"/>
        <dbReference type="ChEBI" id="CHEBI:17051"/>
    </reaction>
    <physiologicalReaction direction="left-to-right" evidence="8">
        <dbReference type="Rhea" id="RHEA:76160"/>
    </physiologicalReaction>
</comment>
<dbReference type="GeneID" id="13443536"/>
<dbReference type="Proteomes" id="UP000007494">
    <property type="component" value="Chromosome VIII"/>
</dbReference>
<reference evidence="11" key="2">
    <citation type="submission" date="2011-03" db="EMBL/GenBank/DDBJ databases">
        <title>Comparative genomics and transcriptomics of Neospora caninum and Toxoplasma gondii.</title>
        <authorList>
            <person name="Reid A.J."/>
            <person name="Sohal A."/>
            <person name="Harris D."/>
            <person name="Quail M."/>
            <person name="Sanders M."/>
            <person name="Berriman M."/>
            <person name="Wastling J.M."/>
            <person name="Pain A."/>
        </authorList>
    </citation>
    <scope>NUCLEOTIDE SEQUENCE</scope>
    <source>
        <strain evidence="11">Liverpool</strain>
    </source>
</reference>
<dbReference type="GO" id="GO:0005886">
    <property type="term" value="C:plasma membrane"/>
    <property type="evidence" value="ECO:0007669"/>
    <property type="project" value="UniProtKB-SubCell"/>
</dbReference>
<dbReference type="GO" id="GO:1903425">
    <property type="term" value="F:fluoride transmembrane transporter activity"/>
    <property type="evidence" value="ECO:0007669"/>
    <property type="project" value="TreeGrafter"/>
</dbReference>
<dbReference type="OMA" id="FDALWPN"/>
<keyword evidence="5 10" id="KW-1133">Transmembrane helix</keyword>
<evidence type="ECO:0000256" key="2">
    <source>
        <dbReference type="ARBA" id="ARBA00004651"/>
    </source>
</evidence>
<keyword evidence="13" id="KW-1185">Reference proteome</keyword>
<dbReference type="eggNOG" id="ENOG502QYVM">
    <property type="taxonomic scope" value="Eukaryota"/>
</dbReference>
<organism evidence="11 13">
    <name type="scientific">Neospora caninum (strain Liverpool)</name>
    <dbReference type="NCBI Taxonomy" id="572307"/>
    <lineage>
        <taxon>Eukaryota</taxon>
        <taxon>Sar</taxon>
        <taxon>Alveolata</taxon>
        <taxon>Apicomplexa</taxon>
        <taxon>Conoidasida</taxon>
        <taxon>Coccidia</taxon>
        <taxon>Eucoccidiorida</taxon>
        <taxon>Eimeriorina</taxon>
        <taxon>Sarcocystidae</taxon>
        <taxon>Neospora</taxon>
    </lineage>
</organism>
<feature type="transmembrane region" description="Helical" evidence="10">
    <location>
        <begin position="643"/>
        <end position="659"/>
    </location>
</feature>
<feature type="region of interest" description="Disordered" evidence="9">
    <location>
        <begin position="405"/>
        <end position="524"/>
    </location>
</feature>
<sequence>MSSFVSPSPLTQEPPNLSGPQRELSATLEVSSSDVSSRRGVDPSLLEDTDSRSRSGDDGAVPLSWRSLGSCEPGAPRDEKTKHAKKPGAPLGAELLLIAAFSACGTLVRQGFLLFTKYTPGWNLSPLPLFDALWPNCVGSILSSLFLPLPKLLETTGERRRRGKRRRTKRHREERERRREFRGAGGREMAGRSETAVNEAKGQTVSPLASRLASSSNHGTEIHMVGNGLVDSQPLARVEGADQRVDGLPRFPSLARPPLHAPLSLSRGHKELDKAEEQTHTLLFPLLAALPVALSKGFCASLTTFSSWILALLHALCDDPDLTPAALPPSPYTRANRLIWAAIFGISAPMFAFRLGTDAGVLLQRLVLRKRPRLWTFSDTLRASREAPAEAKHRRRRGAKCELEWRGSRRHERKGSAESQMFCPEQRRVQDGEEGHEPRRNESAGDQGLRLDTPDSRGNSGAFGNEVFEESPRDKGNDVRREQAPSACGPVPTSVLMRDARTGVDKPANGTGTARFRPGAFRVEGQSPGNAYSVHSQKAEEKGSPCEGAEFVGVASTVSLRDGKEHGRGCECGGRPQKKGHEGRGRILETRTTGWAQRAWDCFAGSSAGERKATFVAALLAAAVYALFGCLARYDTDATRKSILWYPPLLSFVGAWLRYTLSAQLDVYTPYFPMGTFLSNVLASVLVGCVEILLHREYRECRRSTRLQPAKCTDTPYFLIEAAAYGICSSLSTMSTFIAELSILPTRYAYRYGLLTVLFAFGCAILVYAPLR</sequence>
<dbReference type="VEuPathDB" id="ToxoDB:NCLIV_036780"/>